<accession>H8KSP4</accession>
<reference evidence="1" key="1">
    <citation type="submission" date="2012-02" db="EMBL/GenBank/DDBJ databases">
        <title>The complete genome of Solitalea canadensis DSM 3403.</title>
        <authorList>
            <consortium name="US DOE Joint Genome Institute (JGI-PGF)"/>
            <person name="Lucas S."/>
            <person name="Copeland A."/>
            <person name="Lapidus A."/>
            <person name="Glavina del Rio T."/>
            <person name="Dalin E."/>
            <person name="Tice H."/>
            <person name="Bruce D."/>
            <person name="Goodwin L."/>
            <person name="Pitluck S."/>
            <person name="Peters L."/>
            <person name="Ovchinnikova G."/>
            <person name="Lu M."/>
            <person name="Kyrpides N."/>
            <person name="Mavromatis K."/>
            <person name="Ivanova N."/>
            <person name="Brettin T."/>
            <person name="Detter J.C."/>
            <person name="Han C."/>
            <person name="Larimer F."/>
            <person name="Land M."/>
            <person name="Hauser L."/>
            <person name="Markowitz V."/>
            <person name="Cheng J.-F."/>
            <person name="Hugenholtz P."/>
            <person name="Woyke T."/>
            <person name="Wu D."/>
            <person name="Spring S."/>
            <person name="Schroeder M."/>
            <person name="Kopitz M."/>
            <person name="Brambilla E."/>
            <person name="Klenk H.-P."/>
            <person name="Eisen J.A."/>
        </authorList>
    </citation>
    <scope>NUCLEOTIDE SEQUENCE</scope>
    <source>
        <strain evidence="1">DSM 3403</strain>
    </source>
</reference>
<name>H8KSP4_SOLCM</name>
<dbReference type="eggNOG" id="COG5661">
    <property type="taxonomic scope" value="Bacteria"/>
</dbReference>
<evidence type="ECO:0008006" key="3">
    <source>
        <dbReference type="Google" id="ProtNLM"/>
    </source>
</evidence>
<evidence type="ECO:0000313" key="2">
    <source>
        <dbReference type="Proteomes" id="UP000007590"/>
    </source>
</evidence>
<dbReference type="STRING" id="929556.Solca_0024"/>
<dbReference type="KEGG" id="scn:Solca_0024"/>
<dbReference type="EMBL" id="CP003349">
    <property type="protein sequence ID" value="AFD05188.1"/>
    <property type="molecule type" value="Genomic_DNA"/>
</dbReference>
<evidence type="ECO:0000313" key="1">
    <source>
        <dbReference type="EMBL" id="AFD05188.1"/>
    </source>
</evidence>
<dbReference type="AlphaFoldDB" id="H8KSP4"/>
<dbReference type="Proteomes" id="UP000007590">
    <property type="component" value="Chromosome"/>
</dbReference>
<organism evidence="1 2">
    <name type="scientific">Solitalea canadensis (strain ATCC 29591 / DSM 3403 / JCM 21819 / LMG 8368 / NBRC 15130 / NCIMB 12057 / USAM 9D)</name>
    <name type="common">Flexibacter canadensis</name>
    <dbReference type="NCBI Taxonomy" id="929556"/>
    <lineage>
        <taxon>Bacteria</taxon>
        <taxon>Pseudomonadati</taxon>
        <taxon>Bacteroidota</taxon>
        <taxon>Sphingobacteriia</taxon>
        <taxon>Sphingobacteriales</taxon>
        <taxon>Sphingobacteriaceae</taxon>
        <taxon>Solitalea</taxon>
    </lineage>
</organism>
<dbReference type="HOGENOM" id="CLU_107487_0_0_10"/>
<proteinExistence type="predicted"/>
<sequence length="216" mass="25606">MLLEKNVRNIPFKGILFLIIIVFELTGFDLQQVNAQVNKIKKAIDVKHYTITVSNRKGNSQDTVYYSKQHQLTWDDFRGTPRAESAYSAAAFTGFGYNGEVKYRGDTAIINIVMDVYFIQSYSWVRVDAKSDYALAHEQLHFDITYLITERLKKRLREIELDSDFDSIIQYQYLQSYREMNRLQERYDNETRHGIVVSEQLRWQTLVKNWLEEIHQ</sequence>
<dbReference type="RefSeq" id="WP_014678416.1">
    <property type="nucleotide sequence ID" value="NC_017770.1"/>
</dbReference>
<dbReference type="OrthoDB" id="5431540at2"/>
<keyword evidence="2" id="KW-1185">Reference proteome</keyword>
<gene>
    <name evidence="1" type="ordered locus">Solca_0024</name>
</gene>
<protein>
    <recommendedName>
        <fullName evidence="3">DUF922 domain-containing protein</fullName>
    </recommendedName>
</protein>